<dbReference type="Gramene" id="ESQ33628">
    <property type="protein sequence ID" value="ESQ33628"/>
    <property type="gene ID" value="EUTSA_v10008962mg"/>
</dbReference>
<keyword evidence="3" id="KW-1185">Reference proteome</keyword>
<gene>
    <name evidence="2" type="ORF">EUTSA_v10008962mg</name>
</gene>
<dbReference type="OrthoDB" id="1909326at2759"/>
<dbReference type="PANTHER" id="PTHR34196:SF6">
    <property type="entry name" value="GENOME ASSEMBLY, CHROMOSOME: A05"/>
    <property type="match status" value="1"/>
</dbReference>
<dbReference type="AlphaFoldDB" id="V4L1L3"/>
<dbReference type="STRING" id="72664.V4L1L3"/>
<feature type="region of interest" description="Disordered" evidence="1">
    <location>
        <begin position="97"/>
        <end position="135"/>
    </location>
</feature>
<dbReference type="eggNOG" id="ENOG502RYIJ">
    <property type="taxonomic scope" value="Eukaryota"/>
</dbReference>
<dbReference type="KEGG" id="eus:EUTSA_v10008962mg"/>
<name>V4L1L3_EUTSA</name>
<evidence type="ECO:0000313" key="2">
    <source>
        <dbReference type="EMBL" id="ESQ33628.1"/>
    </source>
</evidence>
<dbReference type="Proteomes" id="UP000030689">
    <property type="component" value="Unassembled WGS sequence"/>
</dbReference>
<evidence type="ECO:0008006" key="4">
    <source>
        <dbReference type="Google" id="ProtNLM"/>
    </source>
</evidence>
<organism evidence="2 3">
    <name type="scientific">Eutrema salsugineum</name>
    <name type="common">Saltwater cress</name>
    <name type="synonym">Sisymbrium salsugineum</name>
    <dbReference type="NCBI Taxonomy" id="72664"/>
    <lineage>
        <taxon>Eukaryota</taxon>
        <taxon>Viridiplantae</taxon>
        <taxon>Streptophyta</taxon>
        <taxon>Embryophyta</taxon>
        <taxon>Tracheophyta</taxon>
        <taxon>Spermatophyta</taxon>
        <taxon>Magnoliopsida</taxon>
        <taxon>eudicotyledons</taxon>
        <taxon>Gunneridae</taxon>
        <taxon>Pentapetalae</taxon>
        <taxon>rosids</taxon>
        <taxon>malvids</taxon>
        <taxon>Brassicales</taxon>
        <taxon>Brassicaceae</taxon>
        <taxon>Eutremeae</taxon>
        <taxon>Eutrema</taxon>
    </lineage>
</organism>
<sequence>MVGIFSRFSVGRNSHRRTQSAIDDKEVLAPNSDVTTATTTTATTATHGIEVATEFKPVEHPVEPLDNDQPIQCPLPEPSILNDGRIWKERVSASMRTKGDLQILKDESAAAESDGSATKPPRPSPSNRSILPSLSAPEHNLLNLLEECNAMQPVTSTQQSSL</sequence>
<accession>V4L1L3</accession>
<evidence type="ECO:0000256" key="1">
    <source>
        <dbReference type="SAM" id="MobiDB-lite"/>
    </source>
</evidence>
<proteinExistence type="predicted"/>
<dbReference type="OMA" id="EHPMEPL"/>
<evidence type="ECO:0000313" key="3">
    <source>
        <dbReference type="Proteomes" id="UP000030689"/>
    </source>
</evidence>
<dbReference type="PANTHER" id="PTHR34196">
    <property type="entry name" value="OS02G0697700 PROTEIN"/>
    <property type="match status" value="1"/>
</dbReference>
<dbReference type="EMBL" id="KI517683">
    <property type="protein sequence ID" value="ESQ33628.1"/>
    <property type="molecule type" value="Genomic_DNA"/>
</dbReference>
<reference evidence="2 3" key="1">
    <citation type="journal article" date="2013" name="Front. Plant Sci.">
        <title>The Reference Genome of the Halophytic Plant Eutrema salsugineum.</title>
        <authorList>
            <person name="Yang R."/>
            <person name="Jarvis D.E."/>
            <person name="Chen H."/>
            <person name="Beilstein M.A."/>
            <person name="Grimwood J."/>
            <person name="Jenkins J."/>
            <person name="Shu S."/>
            <person name="Prochnik S."/>
            <person name="Xin M."/>
            <person name="Ma C."/>
            <person name="Schmutz J."/>
            <person name="Wing R.A."/>
            <person name="Mitchell-Olds T."/>
            <person name="Schumaker K.S."/>
            <person name="Wang X."/>
        </authorList>
    </citation>
    <scope>NUCLEOTIDE SEQUENCE [LARGE SCALE GENOMIC DNA]</scope>
</reference>
<feature type="compositionally biased region" description="Basic and acidic residues" evidence="1">
    <location>
        <begin position="97"/>
        <end position="108"/>
    </location>
</feature>
<protein>
    <recommendedName>
        <fullName evidence="4">Cystic fibrosis transmembrane conductance regulator</fullName>
    </recommendedName>
</protein>